<evidence type="ECO:0000313" key="1">
    <source>
        <dbReference type="EMBL" id="RSX55403.1"/>
    </source>
</evidence>
<evidence type="ECO:0000313" key="2">
    <source>
        <dbReference type="Proteomes" id="UP000287470"/>
    </source>
</evidence>
<dbReference type="OrthoDB" id="3577648at2"/>
<sequence length="120" mass="13493">MDAHPHPLNDNQGCDMSYDDDQPIILRSARKPHLIRGTVVPPVPDDIILHAYAHGEDVGANTDRDPPTYIVVGPDPQGNRLYEIGYFEAPYGADTGSIMICHAMPARHSYQIRYWNAIRR</sequence>
<gene>
    <name evidence="1" type="ORF">D2E24_1307</name>
</gene>
<keyword evidence="2" id="KW-1185">Reference proteome</keyword>
<accession>A0A430FRD3</accession>
<name>A0A430FRD3_9BIFI</name>
<dbReference type="Proteomes" id="UP000287470">
    <property type="component" value="Unassembled WGS sequence"/>
</dbReference>
<reference evidence="1 2" key="1">
    <citation type="submission" date="2018-09" db="EMBL/GenBank/DDBJ databases">
        <title>Characterization of the phylogenetic diversity of five novel species belonging to the genus Bifidobacterium.</title>
        <authorList>
            <person name="Lugli G.A."/>
            <person name="Duranti S."/>
            <person name="Milani C."/>
        </authorList>
    </citation>
    <scope>NUCLEOTIDE SEQUENCE [LARGE SCALE GENOMIC DNA]</scope>
    <source>
        <strain evidence="1 2">2033B</strain>
    </source>
</reference>
<protein>
    <submittedName>
        <fullName evidence="1">Uncharacterized protein</fullName>
    </submittedName>
</protein>
<proteinExistence type="predicted"/>
<dbReference type="AlphaFoldDB" id="A0A430FRD3"/>
<comment type="caution">
    <text evidence="1">The sequence shown here is derived from an EMBL/GenBank/DDBJ whole genome shotgun (WGS) entry which is preliminary data.</text>
</comment>
<dbReference type="RefSeq" id="WP_125968576.1">
    <property type="nucleotide sequence ID" value="NZ_QXGK01000012.1"/>
</dbReference>
<organism evidence="1 2">
    <name type="scientific">Bifidobacterium samirii</name>
    <dbReference type="NCBI Taxonomy" id="2306974"/>
    <lineage>
        <taxon>Bacteria</taxon>
        <taxon>Bacillati</taxon>
        <taxon>Actinomycetota</taxon>
        <taxon>Actinomycetes</taxon>
        <taxon>Bifidobacteriales</taxon>
        <taxon>Bifidobacteriaceae</taxon>
        <taxon>Bifidobacterium</taxon>
    </lineage>
</organism>
<dbReference type="EMBL" id="QXGK01000012">
    <property type="protein sequence ID" value="RSX55403.1"/>
    <property type="molecule type" value="Genomic_DNA"/>
</dbReference>